<gene>
    <name evidence="2" type="ORF">KC19_10G137700</name>
</gene>
<name>A0A8T0GLM9_CERPU</name>
<proteinExistence type="predicted"/>
<evidence type="ECO:0000313" key="3">
    <source>
        <dbReference type="Proteomes" id="UP000822688"/>
    </source>
</evidence>
<accession>A0A8T0GLM9</accession>
<feature type="region of interest" description="Disordered" evidence="1">
    <location>
        <begin position="288"/>
        <end position="329"/>
    </location>
</feature>
<evidence type="ECO:0000313" key="2">
    <source>
        <dbReference type="EMBL" id="KAG0559903.1"/>
    </source>
</evidence>
<reference evidence="2" key="1">
    <citation type="submission" date="2020-06" db="EMBL/GenBank/DDBJ databases">
        <title>WGS assembly of Ceratodon purpureus strain R40.</title>
        <authorList>
            <person name="Carey S.B."/>
            <person name="Jenkins J."/>
            <person name="Shu S."/>
            <person name="Lovell J.T."/>
            <person name="Sreedasyam A."/>
            <person name="Maumus F."/>
            <person name="Tiley G.P."/>
            <person name="Fernandez-Pozo N."/>
            <person name="Barry K."/>
            <person name="Chen C."/>
            <person name="Wang M."/>
            <person name="Lipzen A."/>
            <person name="Daum C."/>
            <person name="Saski C.A."/>
            <person name="Payton A.C."/>
            <person name="Mcbreen J.C."/>
            <person name="Conrad R.E."/>
            <person name="Kollar L.M."/>
            <person name="Olsson S."/>
            <person name="Huttunen S."/>
            <person name="Landis J.B."/>
            <person name="Wickett N.J."/>
            <person name="Johnson M.G."/>
            <person name="Rensing S.A."/>
            <person name="Grimwood J."/>
            <person name="Schmutz J."/>
            <person name="Mcdaniel S.F."/>
        </authorList>
    </citation>
    <scope>NUCLEOTIDE SEQUENCE</scope>
    <source>
        <strain evidence="2">R40</strain>
    </source>
</reference>
<sequence>MASMDWNSWNERLKELVEVEEQRGRIKAKLLDKGPEYVKALFDGTDGAVRATLLALIEPAGADGELREERNTFIENIISKLDSISALLQESLSRTRAASTINVDDLRVLRRCLDINLLPEEEEVSLESLLGTETEGGESDWDGDTYELQRRDDFKRQFQRMTSSRDVIWNDANREPIKVRFSNLEFPVAAKNDLVLCLKRFRSLIDTGAILGVEIKRKLSWRGLRQAEVEFYVWARESLFPFVQLITDMEKGGVAIYCKGGNDVRLRTLGSMEAVRNFVSGLVKSLPPGAGDDDREGNLVKPDTFPSPSRKRLRSSSPDLSSANPQGGNSSIGRQMAFWSVIASINNNLGDVANLRDLDCFNVDPVS</sequence>
<comment type="caution">
    <text evidence="2">The sequence shown here is derived from an EMBL/GenBank/DDBJ whole genome shotgun (WGS) entry which is preliminary data.</text>
</comment>
<keyword evidence="3" id="KW-1185">Reference proteome</keyword>
<protein>
    <submittedName>
        <fullName evidence="2">Uncharacterized protein</fullName>
    </submittedName>
</protein>
<dbReference type="Proteomes" id="UP000822688">
    <property type="component" value="Chromosome 10"/>
</dbReference>
<dbReference type="AlphaFoldDB" id="A0A8T0GLM9"/>
<dbReference type="EMBL" id="CM026431">
    <property type="protein sequence ID" value="KAG0559903.1"/>
    <property type="molecule type" value="Genomic_DNA"/>
</dbReference>
<organism evidence="2 3">
    <name type="scientific">Ceratodon purpureus</name>
    <name type="common">Fire moss</name>
    <name type="synonym">Dicranum purpureum</name>
    <dbReference type="NCBI Taxonomy" id="3225"/>
    <lineage>
        <taxon>Eukaryota</taxon>
        <taxon>Viridiplantae</taxon>
        <taxon>Streptophyta</taxon>
        <taxon>Embryophyta</taxon>
        <taxon>Bryophyta</taxon>
        <taxon>Bryophytina</taxon>
        <taxon>Bryopsida</taxon>
        <taxon>Dicranidae</taxon>
        <taxon>Pseudoditrichales</taxon>
        <taxon>Ditrichaceae</taxon>
        <taxon>Ceratodon</taxon>
    </lineage>
</organism>
<evidence type="ECO:0000256" key="1">
    <source>
        <dbReference type="SAM" id="MobiDB-lite"/>
    </source>
</evidence>